<dbReference type="InterPro" id="IPR008565">
    <property type="entry name" value="TtsA-like_GH18_dom"/>
</dbReference>
<evidence type="ECO:0000259" key="1">
    <source>
        <dbReference type="Pfam" id="PF05838"/>
    </source>
</evidence>
<dbReference type="EMBL" id="CP045700">
    <property type="protein sequence ID" value="QGA66753.1"/>
    <property type="molecule type" value="Genomic_DNA"/>
</dbReference>
<feature type="domain" description="TtsA-like Glycoside hydrolase family 108" evidence="1">
    <location>
        <begin position="31"/>
        <end position="102"/>
    </location>
</feature>
<dbReference type="InterPro" id="IPR018537">
    <property type="entry name" value="Peptidoglycan-bd_3"/>
</dbReference>
<name>A0A5Q0TJ80_9VIBR</name>
<dbReference type="Pfam" id="PF05838">
    <property type="entry name" value="Glyco_hydro_108"/>
    <property type="match status" value="1"/>
</dbReference>
<dbReference type="CDD" id="cd13926">
    <property type="entry name" value="N-acetylmuramidase_GH108"/>
    <property type="match status" value="1"/>
</dbReference>
<sequence length="182" mass="20492">MSQDFPFNTRDYSLSFCHALMFVLEKEGGLTADGGYVDDPQDRGGETKFGISQRAFPHENIADLTIDDAVALYYAHYWLVASCNDLPDPLSLAVFDAAVQHGVRAAIKMLQEVAGVVADGIYGPKTHEAVYAKDDEYLLSVYHLRRARFYARIIKKNPTQSRFIEGWHNRLSDCLEAAWELV</sequence>
<accession>A0A5Q0TJ80</accession>
<evidence type="ECO:0000313" key="4">
    <source>
        <dbReference type="EMBL" id="QGA66753.1"/>
    </source>
</evidence>
<dbReference type="SUPFAM" id="SSF53955">
    <property type="entry name" value="Lysozyme-like"/>
    <property type="match status" value="1"/>
</dbReference>
<evidence type="ECO:0000259" key="2">
    <source>
        <dbReference type="Pfam" id="PF09374"/>
    </source>
</evidence>
<dbReference type="EMBL" id="CP045700">
    <property type="protein sequence ID" value="QGA66326.1"/>
    <property type="molecule type" value="Genomic_DNA"/>
</dbReference>
<proteinExistence type="predicted"/>
<dbReference type="Pfam" id="PF09374">
    <property type="entry name" value="PG_binding_3"/>
    <property type="match status" value="1"/>
</dbReference>
<dbReference type="InterPro" id="IPR023346">
    <property type="entry name" value="Lysozyme-like_dom_sf"/>
</dbReference>
<protein>
    <submittedName>
        <fullName evidence="3">Peptidoglycan-binding protein</fullName>
    </submittedName>
</protein>
<organism evidence="3 5">
    <name type="scientific">Vibrio algicola</name>
    <dbReference type="NCBI Taxonomy" id="2662262"/>
    <lineage>
        <taxon>Bacteria</taxon>
        <taxon>Pseudomonadati</taxon>
        <taxon>Pseudomonadota</taxon>
        <taxon>Gammaproteobacteria</taxon>
        <taxon>Vibrionales</taxon>
        <taxon>Vibrionaceae</taxon>
        <taxon>Vibrio</taxon>
    </lineage>
</organism>
<dbReference type="AlphaFoldDB" id="A0A5Q0TJ80"/>
<gene>
    <name evidence="3" type="ORF">GFB47_12905</name>
    <name evidence="4" type="ORF">GFB47_15280</name>
</gene>
<dbReference type="RefSeq" id="WP_153448460.1">
    <property type="nucleotide sequence ID" value="NZ_CP045700.1"/>
</dbReference>
<evidence type="ECO:0000313" key="3">
    <source>
        <dbReference type="EMBL" id="QGA66326.1"/>
    </source>
</evidence>
<reference evidence="3 5" key="1">
    <citation type="submission" date="2019-10" db="EMBL/GenBank/DDBJ databases">
        <title>Vibrio sp. nov., isolated from Coralline algae surface.</title>
        <authorList>
            <person name="Geng Y."/>
            <person name="Zhang X."/>
        </authorList>
    </citation>
    <scope>NUCLEOTIDE SEQUENCE [LARGE SCALE GENOMIC DNA]</scope>
    <source>
        <strain evidence="3 5">SM1977</strain>
    </source>
</reference>
<dbReference type="Proteomes" id="UP000348942">
    <property type="component" value="Chromosome 2"/>
</dbReference>
<keyword evidence="5" id="KW-1185">Reference proteome</keyword>
<evidence type="ECO:0000313" key="5">
    <source>
        <dbReference type="Proteomes" id="UP000348942"/>
    </source>
</evidence>
<feature type="domain" description="Peptidoglycan binding" evidence="2">
    <location>
        <begin position="106"/>
        <end position="171"/>
    </location>
</feature>
<dbReference type="Gene3D" id="1.20.141.10">
    <property type="entry name" value="Chitosanase, subunit A, domain 1"/>
    <property type="match status" value="1"/>
</dbReference>